<evidence type="ECO:0000259" key="10">
    <source>
        <dbReference type="SMART" id="SM00683"/>
    </source>
</evidence>
<comment type="similarity">
    <text evidence="3">Belongs to the BBS5 family.</text>
</comment>
<evidence type="ECO:0000313" key="11">
    <source>
        <dbReference type="EMBL" id="KAJ9595104.1"/>
    </source>
</evidence>
<keyword evidence="6" id="KW-0969">Cilium</keyword>
<evidence type="ECO:0000313" key="12">
    <source>
        <dbReference type="Proteomes" id="UP001233999"/>
    </source>
</evidence>
<feature type="domain" description="BBSome complex member BBS5 PH" evidence="10">
    <location>
        <begin position="180"/>
        <end position="234"/>
    </location>
</feature>
<name>A0AAD8A9T7_DIPPU</name>
<evidence type="ECO:0000256" key="8">
    <source>
        <dbReference type="ARBA" id="ARBA00023212"/>
    </source>
</evidence>
<keyword evidence="4" id="KW-1003">Cell membrane</keyword>
<evidence type="ECO:0000256" key="2">
    <source>
        <dbReference type="ARBA" id="ARBA00004607"/>
    </source>
</evidence>
<dbReference type="PIRSF" id="PIRSF010072">
    <property type="entry name" value="DUF1448"/>
    <property type="match status" value="1"/>
</dbReference>
<feature type="domain" description="BBSome complex member BBS5 PH" evidence="10">
    <location>
        <begin position="50"/>
        <end position="104"/>
    </location>
</feature>
<evidence type="ECO:0000256" key="1">
    <source>
        <dbReference type="ARBA" id="ARBA00004309"/>
    </source>
</evidence>
<dbReference type="GO" id="GO:0036064">
    <property type="term" value="C:ciliary basal body"/>
    <property type="evidence" value="ECO:0007669"/>
    <property type="project" value="TreeGrafter"/>
</dbReference>
<dbReference type="Pfam" id="PF07289">
    <property type="entry name" value="BBL5"/>
    <property type="match status" value="1"/>
</dbReference>
<proteinExistence type="inferred from homology"/>
<accession>A0AAD8A9T7</accession>
<keyword evidence="5" id="KW-0963">Cytoplasm</keyword>
<comment type="caution">
    <text evidence="11">The sequence shown here is derived from an EMBL/GenBank/DDBJ whole genome shotgun (WGS) entry which is preliminary data.</text>
</comment>
<comment type="subcellular location">
    <subcellularLocation>
        <location evidence="1">Cell projection</location>
        <location evidence="1">Cilium membrane</location>
    </subcellularLocation>
    <subcellularLocation>
        <location evidence="2">Cytoplasm</location>
        <location evidence="2">Cytoskeleton</location>
        <location evidence="2">Microtubule organizing center</location>
        <location evidence="2">Centrosome</location>
        <location evidence="2">Centriolar satellite</location>
    </subcellularLocation>
</comment>
<organism evidence="11 12">
    <name type="scientific">Diploptera punctata</name>
    <name type="common">Pacific beetle cockroach</name>
    <dbReference type="NCBI Taxonomy" id="6984"/>
    <lineage>
        <taxon>Eukaryota</taxon>
        <taxon>Metazoa</taxon>
        <taxon>Ecdysozoa</taxon>
        <taxon>Arthropoda</taxon>
        <taxon>Hexapoda</taxon>
        <taxon>Insecta</taxon>
        <taxon>Pterygota</taxon>
        <taxon>Neoptera</taxon>
        <taxon>Polyneoptera</taxon>
        <taxon>Dictyoptera</taxon>
        <taxon>Blattodea</taxon>
        <taxon>Blaberoidea</taxon>
        <taxon>Blaberidae</taxon>
        <taxon>Diplopterinae</taxon>
        <taxon>Diploptera</taxon>
    </lineage>
</organism>
<dbReference type="Proteomes" id="UP001233999">
    <property type="component" value="Unassembled WGS sequence"/>
</dbReference>
<dbReference type="InterPro" id="IPR006606">
    <property type="entry name" value="BBL5"/>
</dbReference>
<dbReference type="PANTHER" id="PTHR21351:SF0">
    <property type="entry name" value="BARDET-BIEDL SYNDROME 5 PROTEIN"/>
    <property type="match status" value="1"/>
</dbReference>
<protein>
    <recommendedName>
        <fullName evidence="10">BBSome complex member BBS5 PH domain-containing protein</fullName>
    </recommendedName>
</protein>
<dbReference type="GO" id="GO:0060271">
    <property type="term" value="P:cilium assembly"/>
    <property type="evidence" value="ECO:0007669"/>
    <property type="project" value="TreeGrafter"/>
</dbReference>
<reference evidence="11" key="2">
    <citation type="submission" date="2023-05" db="EMBL/GenBank/DDBJ databases">
        <authorList>
            <person name="Fouks B."/>
        </authorList>
    </citation>
    <scope>NUCLEOTIDE SEQUENCE</scope>
    <source>
        <strain evidence="11">Stay&amp;Tobe</strain>
        <tissue evidence="11">Testes</tissue>
    </source>
</reference>
<evidence type="ECO:0000256" key="3">
    <source>
        <dbReference type="ARBA" id="ARBA00005822"/>
    </source>
</evidence>
<evidence type="ECO:0000256" key="9">
    <source>
        <dbReference type="ARBA" id="ARBA00023273"/>
    </source>
</evidence>
<evidence type="ECO:0000256" key="7">
    <source>
        <dbReference type="ARBA" id="ARBA00023136"/>
    </source>
</evidence>
<evidence type="ECO:0000256" key="6">
    <source>
        <dbReference type="ARBA" id="ARBA00023069"/>
    </source>
</evidence>
<dbReference type="PANTHER" id="PTHR21351">
    <property type="entry name" value="BARDET-BIEDL SYNDROME PROTEIN 5"/>
    <property type="match status" value="1"/>
</dbReference>
<dbReference type="InterPro" id="IPR030804">
    <property type="entry name" value="BBS5/fem-3"/>
</dbReference>
<sequence length="366" mass="41450">MAWVSVAKTSLSVEVKAKSNKSRNMADTLWEDREVRFDIPLYQMKMRPGEKILDKLDPIEDTKGNGGDKGRLVITNLRVIWHSLSMPRVNLSIGYNCIVTAATKTVNSQLRGMTEALHILTKSNNTRFEFIFTNLVSGNSRHFTSVMGVHKAYTSSRMYRELKLRGAIIHNKQLKILPLEQVYTTVPGVWNLSSDQGNLGTFIITNVRLVWFADMNENFNISLPYLQINHVKIRESKFGPALVVECAEYCGGYVLGFRIDPKEKLQSIHKELISLQKVYGQVPLFGVQFKVGEQTEANPEPTALIEDVEEFDEKVDELSNAFVAYFADTGHEKDREPVYSPELGLTIEKLKDGFTLQSLWEVIPSA</sequence>
<evidence type="ECO:0000256" key="5">
    <source>
        <dbReference type="ARBA" id="ARBA00022490"/>
    </source>
</evidence>
<dbReference type="AlphaFoldDB" id="A0AAD8A9T7"/>
<dbReference type="GO" id="GO:0060170">
    <property type="term" value="C:ciliary membrane"/>
    <property type="evidence" value="ECO:0007669"/>
    <property type="project" value="UniProtKB-SubCell"/>
</dbReference>
<dbReference type="GO" id="GO:0034451">
    <property type="term" value="C:centriolar satellite"/>
    <property type="evidence" value="ECO:0007669"/>
    <property type="project" value="UniProtKB-SubCell"/>
</dbReference>
<keyword evidence="12" id="KW-1185">Reference proteome</keyword>
<dbReference type="EMBL" id="JASPKZ010002692">
    <property type="protein sequence ID" value="KAJ9595104.1"/>
    <property type="molecule type" value="Genomic_DNA"/>
</dbReference>
<evidence type="ECO:0000256" key="4">
    <source>
        <dbReference type="ARBA" id="ARBA00022475"/>
    </source>
</evidence>
<keyword evidence="9" id="KW-0966">Cell projection</keyword>
<dbReference type="SMART" id="SM00683">
    <property type="entry name" value="DM16"/>
    <property type="match status" value="2"/>
</dbReference>
<keyword evidence="8" id="KW-0206">Cytoskeleton</keyword>
<dbReference type="GO" id="GO:0034464">
    <property type="term" value="C:BBSome"/>
    <property type="evidence" value="ECO:0007669"/>
    <property type="project" value="InterPro"/>
</dbReference>
<dbReference type="GO" id="GO:0032266">
    <property type="term" value="F:phosphatidylinositol-3-phosphate binding"/>
    <property type="evidence" value="ECO:0007669"/>
    <property type="project" value="TreeGrafter"/>
</dbReference>
<dbReference type="InterPro" id="IPR014003">
    <property type="entry name" value="BBS5_PH"/>
</dbReference>
<reference evidence="11" key="1">
    <citation type="journal article" date="2023" name="IScience">
        <title>Live-bearing cockroach genome reveals convergent evolutionary mechanisms linked to viviparity in insects and beyond.</title>
        <authorList>
            <person name="Fouks B."/>
            <person name="Harrison M.C."/>
            <person name="Mikhailova A.A."/>
            <person name="Marchal E."/>
            <person name="English S."/>
            <person name="Carruthers M."/>
            <person name="Jennings E.C."/>
            <person name="Chiamaka E.L."/>
            <person name="Frigard R.A."/>
            <person name="Pippel M."/>
            <person name="Attardo G.M."/>
            <person name="Benoit J.B."/>
            <person name="Bornberg-Bauer E."/>
            <person name="Tobe S.S."/>
        </authorList>
    </citation>
    <scope>NUCLEOTIDE SEQUENCE</scope>
    <source>
        <strain evidence="11">Stay&amp;Tobe</strain>
    </source>
</reference>
<gene>
    <name evidence="11" type="ORF">L9F63_013579</name>
</gene>
<keyword evidence="7" id="KW-0472">Membrane</keyword>